<evidence type="ECO:0000256" key="1">
    <source>
        <dbReference type="SAM" id="Phobius"/>
    </source>
</evidence>
<reference evidence="2 3" key="1">
    <citation type="submission" date="2023-12" db="EMBL/GenBank/DDBJ databases">
        <title>Gut-associated functions are favored during microbiome assembly across C. elegans life.</title>
        <authorList>
            <person name="Zimmermann J."/>
        </authorList>
    </citation>
    <scope>NUCLEOTIDE SEQUENCE [LARGE SCALE GENOMIC DNA]</scope>
    <source>
        <strain evidence="2 3">MYb71</strain>
    </source>
</reference>
<protein>
    <submittedName>
        <fullName evidence="2">Uncharacterized protein</fullName>
    </submittedName>
</protein>
<evidence type="ECO:0000313" key="2">
    <source>
        <dbReference type="EMBL" id="MEJ5023016.1"/>
    </source>
</evidence>
<organism evidence="2 3">
    <name type="scientific">Ochrobactrum vermis</name>
    <dbReference type="NCBI Taxonomy" id="1827297"/>
    <lineage>
        <taxon>Bacteria</taxon>
        <taxon>Pseudomonadati</taxon>
        <taxon>Pseudomonadota</taxon>
        <taxon>Alphaproteobacteria</taxon>
        <taxon>Hyphomicrobiales</taxon>
        <taxon>Brucellaceae</taxon>
        <taxon>Brucella/Ochrobactrum group</taxon>
        <taxon>Ochrobactrum</taxon>
    </lineage>
</organism>
<dbReference type="Proteomes" id="UP001375812">
    <property type="component" value="Unassembled WGS sequence"/>
</dbReference>
<sequence>MMTAAEAAVAVMQKADATTIIVGQVVTMTMTAVMADGLATPADMPKPRDAVGMSVVMTGIVMTGVVILPAATTTTVDRVGMMITTAVGDGTGIPVAMPKPRGAVGMNAVTMIALTAVHPAMTKVAIPAVTMTVIQIGMTSAVTPVVMTTAVPADAAMVAGSEIRKDIPKPRVAAGTSAAIVITMIAVVANKYNNEWSGFRAAPNLRRRLHQMGQEKLDLIAEKARLRHLKARNLLILEAAIAALLDTETPHEAAAILREHADMLVLYL</sequence>
<name>A0ABU8PLB5_9HYPH</name>
<accession>A0ABU8PLB5</accession>
<keyword evidence="1" id="KW-0472">Membrane</keyword>
<dbReference type="RefSeq" id="WP_105545429.1">
    <property type="nucleotide sequence ID" value="NZ_JBBGZH010000003.1"/>
</dbReference>
<feature type="transmembrane region" description="Helical" evidence="1">
    <location>
        <begin position="51"/>
        <end position="71"/>
    </location>
</feature>
<keyword evidence="3" id="KW-1185">Reference proteome</keyword>
<dbReference type="EMBL" id="JBBGZH010000003">
    <property type="protein sequence ID" value="MEJ5023016.1"/>
    <property type="molecule type" value="Genomic_DNA"/>
</dbReference>
<evidence type="ECO:0000313" key="3">
    <source>
        <dbReference type="Proteomes" id="UP001375812"/>
    </source>
</evidence>
<keyword evidence="1" id="KW-0812">Transmembrane</keyword>
<keyword evidence="1" id="KW-1133">Transmembrane helix</keyword>
<feature type="transmembrane region" description="Helical" evidence="1">
    <location>
        <begin position="20"/>
        <end position="39"/>
    </location>
</feature>
<comment type="caution">
    <text evidence="2">The sequence shown here is derived from an EMBL/GenBank/DDBJ whole genome shotgun (WGS) entry which is preliminary data.</text>
</comment>
<gene>
    <name evidence="2" type="ORF">WH297_25305</name>
</gene>
<proteinExistence type="predicted"/>